<feature type="transmembrane region" description="Helical" evidence="8">
    <location>
        <begin position="407"/>
        <end position="424"/>
    </location>
</feature>
<evidence type="ECO:0000313" key="11">
    <source>
        <dbReference type="Proteomes" id="UP000037193"/>
    </source>
</evidence>
<feature type="transmembrane region" description="Helical" evidence="8">
    <location>
        <begin position="436"/>
        <end position="455"/>
    </location>
</feature>
<dbReference type="Gene3D" id="1.20.1250.20">
    <property type="entry name" value="MFS general substrate transporter like domains"/>
    <property type="match status" value="1"/>
</dbReference>
<feature type="domain" description="Major facilitator superfamily (MFS) profile" evidence="9">
    <location>
        <begin position="18"/>
        <end position="463"/>
    </location>
</feature>
<dbReference type="GO" id="GO:0005886">
    <property type="term" value="C:plasma membrane"/>
    <property type="evidence" value="ECO:0007669"/>
    <property type="project" value="UniProtKB-SubCell"/>
</dbReference>
<comment type="caution">
    <text evidence="10">The sequence shown here is derived from an EMBL/GenBank/DDBJ whole genome shotgun (WGS) entry which is preliminary data.</text>
</comment>
<dbReference type="InterPro" id="IPR020846">
    <property type="entry name" value="MFS_dom"/>
</dbReference>
<dbReference type="PROSITE" id="PS00217">
    <property type="entry name" value="SUGAR_TRANSPORT_2"/>
    <property type="match status" value="1"/>
</dbReference>
<evidence type="ECO:0000259" key="9">
    <source>
        <dbReference type="PROSITE" id="PS50850"/>
    </source>
</evidence>
<accession>A0A0L7AY91</accession>
<name>A0A0L7AY91_BIFBR</name>
<evidence type="ECO:0000256" key="4">
    <source>
        <dbReference type="ARBA" id="ARBA00022692"/>
    </source>
</evidence>
<dbReference type="InterPro" id="IPR036259">
    <property type="entry name" value="MFS_trans_sf"/>
</dbReference>
<dbReference type="PANTHER" id="PTHR48020:SF12">
    <property type="entry name" value="PROTON MYO-INOSITOL COTRANSPORTER"/>
    <property type="match status" value="1"/>
</dbReference>
<evidence type="ECO:0000313" key="10">
    <source>
        <dbReference type="EMBL" id="KOA40182.1"/>
    </source>
</evidence>
<keyword evidence="4 8" id="KW-0812">Transmembrane</keyword>
<comment type="subcellular location">
    <subcellularLocation>
        <location evidence="1">Cell membrane</location>
        <topology evidence="1">Multi-pass membrane protein</topology>
    </subcellularLocation>
</comment>
<evidence type="ECO:0000256" key="7">
    <source>
        <dbReference type="RuleBase" id="RU003346"/>
    </source>
</evidence>
<dbReference type="PANTHER" id="PTHR48020">
    <property type="entry name" value="PROTON MYO-INOSITOL COTRANSPORTER"/>
    <property type="match status" value="1"/>
</dbReference>
<evidence type="ECO:0000256" key="2">
    <source>
        <dbReference type="ARBA" id="ARBA00010992"/>
    </source>
</evidence>
<dbReference type="Proteomes" id="UP000037193">
    <property type="component" value="Unassembled WGS sequence"/>
</dbReference>
<evidence type="ECO:0000256" key="8">
    <source>
        <dbReference type="SAM" id="Phobius"/>
    </source>
</evidence>
<feature type="transmembrane region" description="Helical" evidence="8">
    <location>
        <begin position="184"/>
        <end position="206"/>
    </location>
</feature>
<feature type="transmembrane region" description="Helical" evidence="8">
    <location>
        <begin position="333"/>
        <end position="356"/>
    </location>
</feature>
<evidence type="ECO:0000256" key="5">
    <source>
        <dbReference type="ARBA" id="ARBA00022989"/>
    </source>
</evidence>
<keyword evidence="3 7" id="KW-0813">Transport</keyword>
<feature type="transmembrane region" description="Helical" evidence="8">
    <location>
        <begin position="144"/>
        <end position="164"/>
    </location>
</feature>
<feature type="transmembrane region" description="Helical" evidence="8">
    <location>
        <begin position="308"/>
        <end position="326"/>
    </location>
</feature>
<dbReference type="InterPro" id="IPR005828">
    <property type="entry name" value="MFS_sugar_transport-like"/>
</dbReference>
<dbReference type="SUPFAM" id="SSF103473">
    <property type="entry name" value="MFS general substrate transporter"/>
    <property type="match status" value="1"/>
</dbReference>
<evidence type="ECO:0000256" key="6">
    <source>
        <dbReference type="ARBA" id="ARBA00023136"/>
    </source>
</evidence>
<evidence type="ECO:0000256" key="3">
    <source>
        <dbReference type="ARBA" id="ARBA00022448"/>
    </source>
</evidence>
<dbReference type="Pfam" id="PF00083">
    <property type="entry name" value="Sugar_tr"/>
    <property type="match status" value="1"/>
</dbReference>
<comment type="similarity">
    <text evidence="2 7">Belongs to the major facilitator superfamily. Sugar transporter (TC 2.A.1.1) family.</text>
</comment>
<dbReference type="InterPro" id="IPR003663">
    <property type="entry name" value="Sugar/inositol_transpt"/>
</dbReference>
<dbReference type="EMBL" id="AVQD01000011">
    <property type="protein sequence ID" value="KOA40182.1"/>
    <property type="molecule type" value="Genomic_DNA"/>
</dbReference>
<feature type="transmembrane region" description="Helical" evidence="8">
    <location>
        <begin position="51"/>
        <end position="75"/>
    </location>
</feature>
<dbReference type="GO" id="GO:0022857">
    <property type="term" value="F:transmembrane transporter activity"/>
    <property type="evidence" value="ECO:0007669"/>
    <property type="project" value="InterPro"/>
</dbReference>
<keyword evidence="5 8" id="KW-1133">Transmembrane helix</keyword>
<dbReference type="RefSeq" id="WP_014483543.1">
    <property type="nucleotide sequence ID" value="NZ_AVQD01000011.1"/>
</dbReference>
<feature type="transmembrane region" description="Helical" evidence="8">
    <location>
        <begin position="12"/>
        <end position="31"/>
    </location>
</feature>
<evidence type="ECO:0000256" key="1">
    <source>
        <dbReference type="ARBA" id="ARBA00004651"/>
    </source>
</evidence>
<gene>
    <name evidence="10" type="ORF">BBM1128_06685</name>
</gene>
<dbReference type="InterPro" id="IPR005829">
    <property type="entry name" value="Sugar_transporter_CS"/>
</dbReference>
<dbReference type="PROSITE" id="PS00216">
    <property type="entry name" value="SUGAR_TRANSPORT_1"/>
    <property type="match status" value="1"/>
</dbReference>
<feature type="transmembrane region" description="Helical" evidence="8">
    <location>
        <begin position="87"/>
        <end position="106"/>
    </location>
</feature>
<proteinExistence type="inferred from homology"/>
<keyword evidence="6 8" id="KW-0472">Membrane</keyword>
<feature type="transmembrane region" description="Helical" evidence="8">
    <location>
        <begin position="267"/>
        <end position="288"/>
    </location>
</feature>
<feature type="transmembrane region" description="Helical" evidence="8">
    <location>
        <begin position="368"/>
        <end position="395"/>
    </location>
</feature>
<dbReference type="PATRIC" id="fig|1365965.3.peg.1346"/>
<dbReference type="NCBIfam" id="TIGR00879">
    <property type="entry name" value="SP"/>
    <property type="match status" value="1"/>
</dbReference>
<dbReference type="InterPro" id="IPR050814">
    <property type="entry name" value="Myo-inositol_Transporter"/>
</dbReference>
<reference evidence="10 11" key="1">
    <citation type="journal article" date="2015" name="Int J Genomics">
        <title>Comparative Genomics Revealed Genetic Diversity and Species/Strain-Level Differences in Carbohydrate Metabolism of Three Probiotic Bifidobacterial Species.</title>
        <authorList>
            <person name="Odamaki T."/>
            <person name="Horigome A."/>
            <person name="Sugahara H."/>
            <person name="Hashikura N."/>
            <person name="Minami J."/>
            <person name="Xiao J.Z."/>
            <person name="Abe F."/>
        </authorList>
    </citation>
    <scope>NUCLEOTIDE SEQUENCE [LARGE SCALE GENOMIC DNA]</scope>
    <source>
        <strain evidence="10 11">MCC 1128</strain>
    </source>
</reference>
<dbReference type="PROSITE" id="PS50850">
    <property type="entry name" value="MFS"/>
    <property type="match status" value="1"/>
</dbReference>
<feature type="transmembrane region" description="Helical" evidence="8">
    <location>
        <begin position="112"/>
        <end position="132"/>
    </location>
</feature>
<sequence length="474" mass="50218">MNQNNEVPTKLHAKLITVATIGAVGGFLFGYDTSVINGAVDAIASPDSGFGLNAAMSGFSVSSAMIGCVVGAWFAGTLADRIGRVRVMQLAAALFVFSALFTGLASNIWVFVIFRIVGGLGVGFTSAIGPAYISEISPSSRRGFLTGFQQMAIALGIVASLVVNDSYLLGSGGAAVTFWAGLETWRWMLMTTAVPGVIMFALTFALPESPRYLVMKGKKAIAEKVLLEVVGDRNASATVEQIAQSLEGETQPKVSDLRGKTFGLKSVVWIGIGVALFQQVSGANVIMFYDSSLWKAVGFTESASMTIAVVRALLATAVTVLGMLIIDKVGRRAMLKVGSLIMAVLLVVVAVCFAQSTMTADGGIELPGAWAIIMIIGAYGFFLTYCATWGVAMWVVIGEIFPNRIRAVAVALATAANWIGNFLVSTTFPPLRDSLGLTWTFALYAVMAVLGYWFIAKKLPETNGVELEDMKAEI</sequence>
<dbReference type="AlphaFoldDB" id="A0A0L7AY91"/>
<protein>
    <submittedName>
        <fullName evidence="10">MFS transporter</fullName>
    </submittedName>
</protein>
<organism evidence="10 11">
    <name type="scientific">Bifidobacterium breve MCC 1128</name>
    <dbReference type="NCBI Taxonomy" id="1365965"/>
    <lineage>
        <taxon>Bacteria</taxon>
        <taxon>Bacillati</taxon>
        <taxon>Actinomycetota</taxon>
        <taxon>Actinomycetes</taxon>
        <taxon>Bifidobacteriales</taxon>
        <taxon>Bifidobacteriaceae</taxon>
        <taxon>Bifidobacterium</taxon>
    </lineage>
</organism>
<dbReference type="PRINTS" id="PR00171">
    <property type="entry name" value="SUGRTRNSPORT"/>
</dbReference>